<keyword evidence="4" id="KW-0349">Heme</keyword>
<keyword evidence="7 12" id="KW-1133">Transmembrane helix</keyword>
<evidence type="ECO:0000256" key="12">
    <source>
        <dbReference type="SAM" id="Phobius"/>
    </source>
</evidence>
<sequence>MNRVAKRMDGFLQGLIDERRSIKGDTTMIDHMLALQVSQPQYYTDEIIKGYILVLLFAATGTSSATLEWALTNLLNNPHLKLKLMNKFGEHKLIEEQDLSKLPYLQNIIHETLRLFPAAPMLIPHYSSEDCIVEGYDIPRNTIVMINVWAIHRDPKLWEDPESFKPERFENSEGVNNINLLMPFGLGRRSCPGNGMANRVLGLTLGSLIQCFEWKRVSEKKIDMTEGKGYSKMEQEQLYTALIGLVIVVLVYKLFIKNPKRQYKNLPPSPPYPLPLIGHFHLIKPPVHRCFRHLATKYGTVFTLWFGSSRVVVISSRSAAEECFTKNDVVLANRSRTMSGKHIGYNHTTMISSSYGPHWRNLRKIGSIEVFSASRLKSHLDTRKDEIKSMLIKLSQNSLHYGSSSKNNKVEMKSVFSDLAFNIIMRMVAGKRYCGDDISKEDEEASRFRKIKDEIISGGGVTNLAEFLPDGLKWLGFGYEMKLKNVAKRLDDFLQGLIDERRSMKEDNTMIDHMLALQISDPQYYTDQIIKAFIVVKWALSNLLNHPHILEKAKAEINEQIGEHKLIEEQDLSKLPYLQCVIFETLRLFPPAPLLLPHYSSEDCVVQGYDIPRDTIVLVNIWAIHRDPELWEDPESFKPERFENDNNMNLLMPFGLGRRSCPGNGMAQRVIGLTLGSLIQCFELQKESEEEVDMTEGNSMTMPKAVPLKYSKMEQEQLYTALISLVIVVLVYKLFIKNPKRQYKNLPPSPPYSLPLIGHLHLIKPPVHRCFRHLATKYGAVFTLWFGSNRVVIVSSHSAAEECFTKNDVVLANRGKSSFSKYFGYNYTSMIAASYGDHWRNLRRIGSIEIFSASRLKSHLSTRTDEINRLLYTLARNSLSPSSDINNNKFDFAKVEMKSLLSNLTFNIIMRMVAGKRYYGDDVAEKEEGKVAMRIFDKVVPSSGVANPTDFLPVGLKWLGISYELKMKRAFKKMDAFLQKLVDERRSMKSDITMIDHLLAMQESNPEYYSDQIIKGFIFILIRAGTDTSSVTLEWALSNLLNYPEILEKAKAEIDEKIGEQLMDEDDISKLPYLNNIILETLRLFPSAPMLIPHFSSEDCTIEGYDIPRDTIVMVNAWAIHRDPKLWDDPTSFKPERFERNNNDKYLMPFGLGRRACPGSGLAQRVLGLTLGSLIQCFEWKRIGEEKIDMTESKAVVMPKLVPLEAMCKARPIMNSIFLKAH</sequence>
<evidence type="ECO:0000256" key="2">
    <source>
        <dbReference type="ARBA" id="ARBA00004167"/>
    </source>
</evidence>
<evidence type="ECO:0008006" key="15">
    <source>
        <dbReference type="Google" id="ProtNLM"/>
    </source>
</evidence>
<evidence type="ECO:0000256" key="8">
    <source>
        <dbReference type="ARBA" id="ARBA00023002"/>
    </source>
</evidence>
<dbReference type="PRINTS" id="PR00463">
    <property type="entry name" value="EP450I"/>
</dbReference>
<dbReference type="GO" id="GO:0020037">
    <property type="term" value="F:heme binding"/>
    <property type="evidence" value="ECO:0007669"/>
    <property type="project" value="InterPro"/>
</dbReference>
<keyword evidence="11 12" id="KW-0472">Membrane</keyword>
<dbReference type="InterPro" id="IPR001128">
    <property type="entry name" value="Cyt_P450"/>
</dbReference>
<dbReference type="PANTHER" id="PTHR47947:SF62">
    <property type="entry name" value="CYTOCHROME P450, FAMILY 81, SUBFAMILY D, POLYPEPTIDE 5"/>
    <property type="match status" value="1"/>
</dbReference>
<evidence type="ECO:0000256" key="6">
    <source>
        <dbReference type="ARBA" id="ARBA00022723"/>
    </source>
</evidence>
<keyword evidence="10" id="KW-0503">Monooxygenase</keyword>
<protein>
    <recommendedName>
        <fullName evidence="15">Cytochrome P450</fullName>
    </recommendedName>
</protein>
<dbReference type="PRINTS" id="PR00385">
    <property type="entry name" value="P450"/>
</dbReference>
<dbReference type="AlphaFoldDB" id="A0A7J6EMR8"/>
<dbReference type="Proteomes" id="UP000583929">
    <property type="component" value="Unassembled WGS sequence"/>
</dbReference>
<dbReference type="InterPro" id="IPR017972">
    <property type="entry name" value="Cyt_P450_CS"/>
</dbReference>
<evidence type="ECO:0000313" key="14">
    <source>
        <dbReference type="Proteomes" id="UP000583929"/>
    </source>
</evidence>
<dbReference type="InterPro" id="IPR036396">
    <property type="entry name" value="Cyt_P450_sf"/>
</dbReference>
<evidence type="ECO:0000256" key="9">
    <source>
        <dbReference type="ARBA" id="ARBA00023004"/>
    </source>
</evidence>
<keyword evidence="6" id="KW-0479">Metal-binding</keyword>
<dbReference type="GO" id="GO:0016020">
    <property type="term" value="C:membrane"/>
    <property type="evidence" value="ECO:0007669"/>
    <property type="project" value="UniProtKB-SubCell"/>
</dbReference>
<evidence type="ECO:0000256" key="3">
    <source>
        <dbReference type="ARBA" id="ARBA00010617"/>
    </source>
</evidence>
<comment type="subcellular location">
    <subcellularLocation>
        <location evidence="2">Membrane</location>
        <topology evidence="2">Single-pass membrane protein</topology>
    </subcellularLocation>
</comment>
<dbReference type="PROSITE" id="PS00086">
    <property type="entry name" value="CYTOCHROME_P450"/>
    <property type="match status" value="3"/>
</dbReference>
<evidence type="ECO:0000256" key="4">
    <source>
        <dbReference type="ARBA" id="ARBA00022617"/>
    </source>
</evidence>
<dbReference type="InterPro" id="IPR050651">
    <property type="entry name" value="Plant_Cytochrome_P450_Monoox"/>
</dbReference>
<keyword evidence="8" id="KW-0560">Oxidoreductase</keyword>
<comment type="caution">
    <text evidence="13">The sequence shown here is derived from an EMBL/GenBank/DDBJ whole genome shotgun (WGS) entry which is preliminary data.</text>
</comment>
<dbReference type="GO" id="GO:0004497">
    <property type="term" value="F:monooxygenase activity"/>
    <property type="evidence" value="ECO:0007669"/>
    <property type="project" value="UniProtKB-KW"/>
</dbReference>
<feature type="transmembrane region" description="Helical" evidence="12">
    <location>
        <begin position="718"/>
        <end position="736"/>
    </location>
</feature>
<dbReference type="InterPro" id="IPR002401">
    <property type="entry name" value="Cyt_P450_E_grp-I"/>
</dbReference>
<accession>A0A7J6EMR8</accession>
<dbReference type="FunFam" id="1.10.630.10:FF:000023">
    <property type="entry name" value="Cytochrome P450 family protein"/>
    <property type="match status" value="2"/>
</dbReference>
<evidence type="ECO:0000313" key="13">
    <source>
        <dbReference type="EMBL" id="KAF4359641.1"/>
    </source>
</evidence>
<evidence type="ECO:0000256" key="7">
    <source>
        <dbReference type="ARBA" id="ARBA00022989"/>
    </source>
</evidence>
<reference evidence="13 14" key="1">
    <citation type="journal article" date="2020" name="bioRxiv">
        <title>Sequence and annotation of 42 cannabis genomes reveals extensive copy number variation in cannabinoid synthesis and pathogen resistance genes.</title>
        <authorList>
            <person name="Mckernan K.J."/>
            <person name="Helbert Y."/>
            <person name="Kane L.T."/>
            <person name="Ebling H."/>
            <person name="Zhang L."/>
            <person name="Liu B."/>
            <person name="Eaton Z."/>
            <person name="Mclaughlin S."/>
            <person name="Kingan S."/>
            <person name="Baybayan P."/>
            <person name="Concepcion G."/>
            <person name="Jordan M."/>
            <person name="Riva A."/>
            <person name="Barbazuk W."/>
            <person name="Harkins T."/>
        </authorList>
    </citation>
    <scope>NUCLEOTIDE SEQUENCE [LARGE SCALE GENOMIC DNA]</scope>
    <source>
        <strain evidence="14">cv. Jamaican Lion 4</strain>
        <tissue evidence="13">Leaf</tissue>
    </source>
</reference>
<feature type="transmembrane region" description="Helical" evidence="12">
    <location>
        <begin position="238"/>
        <end position="256"/>
    </location>
</feature>
<dbReference type="SUPFAM" id="SSF48264">
    <property type="entry name" value="Cytochrome P450"/>
    <property type="match status" value="3"/>
</dbReference>
<keyword evidence="5 12" id="KW-0812">Transmembrane</keyword>
<dbReference type="EMBL" id="JAATIQ010000364">
    <property type="protein sequence ID" value="KAF4359641.1"/>
    <property type="molecule type" value="Genomic_DNA"/>
</dbReference>
<evidence type="ECO:0000256" key="10">
    <source>
        <dbReference type="ARBA" id="ARBA00023033"/>
    </source>
</evidence>
<proteinExistence type="inferred from homology"/>
<comment type="similarity">
    <text evidence="3">Belongs to the cytochrome P450 family.</text>
</comment>
<dbReference type="GO" id="GO:0016705">
    <property type="term" value="F:oxidoreductase activity, acting on paired donors, with incorporation or reduction of molecular oxygen"/>
    <property type="evidence" value="ECO:0007669"/>
    <property type="project" value="InterPro"/>
</dbReference>
<dbReference type="PANTHER" id="PTHR47947">
    <property type="entry name" value="CYTOCHROME P450 82C3-RELATED"/>
    <property type="match status" value="1"/>
</dbReference>
<evidence type="ECO:0000256" key="5">
    <source>
        <dbReference type="ARBA" id="ARBA00022692"/>
    </source>
</evidence>
<dbReference type="CDD" id="cd20653">
    <property type="entry name" value="CYP81"/>
    <property type="match status" value="2"/>
</dbReference>
<comment type="cofactor">
    <cofactor evidence="1">
        <name>heme</name>
        <dbReference type="ChEBI" id="CHEBI:30413"/>
    </cofactor>
</comment>
<keyword evidence="14" id="KW-1185">Reference proteome</keyword>
<evidence type="ECO:0000256" key="1">
    <source>
        <dbReference type="ARBA" id="ARBA00001971"/>
    </source>
</evidence>
<dbReference type="FunFam" id="1.10.630.10:FF:000126">
    <property type="entry name" value="Predicted protein"/>
    <property type="match status" value="1"/>
</dbReference>
<keyword evidence="9" id="KW-0408">Iron</keyword>
<dbReference type="GO" id="GO:0005506">
    <property type="term" value="F:iron ion binding"/>
    <property type="evidence" value="ECO:0007669"/>
    <property type="project" value="InterPro"/>
</dbReference>
<evidence type="ECO:0000256" key="11">
    <source>
        <dbReference type="ARBA" id="ARBA00023136"/>
    </source>
</evidence>
<organism evidence="13 14">
    <name type="scientific">Cannabis sativa</name>
    <name type="common">Hemp</name>
    <name type="synonym">Marijuana</name>
    <dbReference type="NCBI Taxonomy" id="3483"/>
    <lineage>
        <taxon>Eukaryota</taxon>
        <taxon>Viridiplantae</taxon>
        <taxon>Streptophyta</taxon>
        <taxon>Embryophyta</taxon>
        <taxon>Tracheophyta</taxon>
        <taxon>Spermatophyta</taxon>
        <taxon>Magnoliopsida</taxon>
        <taxon>eudicotyledons</taxon>
        <taxon>Gunneridae</taxon>
        <taxon>Pentapetalae</taxon>
        <taxon>rosids</taxon>
        <taxon>fabids</taxon>
        <taxon>Rosales</taxon>
        <taxon>Cannabaceae</taxon>
        <taxon>Cannabis</taxon>
    </lineage>
</organism>
<name>A0A7J6EMR8_CANSA</name>
<dbReference type="Gene3D" id="1.10.630.10">
    <property type="entry name" value="Cytochrome P450"/>
    <property type="match status" value="3"/>
</dbReference>
<dbReference type="Pfam" id="PF00067">
    <property type="entry name" value="p450"/>
    <property type="match status" value="3"/>
</dbReference>
<gene>
    <name evidence="13" type="ORF">G4B88_000452</name>
</gene>